<dbReference type="AlphaFoldDB" id="A0A0C9YK21"/>
<gene>
    <name evidence="2" type="ORF">PISMIDRAFT_349479</name>
</gene>
<evidence type="ECO:0000313" key="3">
    <source>
        <dbReference type="Proteomes" id="UP000054018"/>
    </source>
</evidence>
<name>A0A0C9YK21_9AGAM</name>
<dbReference type="HOGENOM" id="CLU_2097771_0_0_1"/>
<protein>
    <submittedName>
        <fullName evidence="2">Uncharacterized protein</fullName>
    </submittedName>
</protein>
<accession>A0A0C9YK21</accession>
<organism evidence="2 3">
    <name type="scientific">Pisolithus microcarpus 441</name>
    <dbReference type="NCBI Taxonomy" id="765257"/>
    <lineage>
        <taxon>Eukaryota</taxon>
        <taxon>Fungi</taxon>
        <taxon>Dikarya</taxon>
        <taxon>Basidiomycota</taxon>
        <taxon>Agaricomycotina</taxon>
        <taxon>Agaricomycetes</taxon>
        <taxon>Agaricomycetidae</taxon>
        <taxon>Boletales</taxon>
        <taxon>Sclerodermatineae</taxon>
        <taxon>Pisolithaceae</taxon>
        <taxon>Pisolithus</taxon>
    </lineage>
</organism>
<keyword evidence="3" id="KW-1185">Reference proteome</keyword>
<dbReference type="EMBL" id="KN833709">
    <property type="protein sequence ID" value="KIK25310.1"/>
    <property type="molecule type" value="Genomic_DNA"/>
</dbReference>
<feature type="region of interest" description="Disordered" evidence="1">
    <location>
        <begin position="1"/>
        <end position="31"/>
    </location>
</feature>
<proteinExistence type="predicted"/>
<reference evidence="2 3" key="1">
    <citation type="submission" date="2014-04" db="EMBL/GenBank/DDBJ databases">
        <authorList>
            <consortium name="DOE Joint Genome Institute"/>
            <person name="Kuo A."/>
            <person name="Kohler A."/>
            <person name="Costa M.D."/>
            <person name="Nagy L.G."/>
            <person name="Floudas D."/>
            <person name="Copeland A."/>
            <person name="Barry K.W."/>
            <person name="Cichocki N."/>
            <person name="Veneault-Fourrey C."/>
            <person name="LaButti K."/>
            <person name="Lindquist E.A."/>
            <person name="Lipzen A."/>
            <person name="Lundell T."/>
            <person name="Morin E."/>
            <person name="Murat C."/>
            <person name="Sun H."/>
            <person name="Tunlid A."/>
            <person name="Henrissat B."/>
            <person name="Grigoriev I.V."/>
            <person name="Hibbett D.S."/>
            <person name="Martin F."/>
            <person name="Nordberg H.P."/>
            <person name="Cantor M.N."/>
            <person name="Hua S.X."/>
        </authorList>
    </citation>
    <scope>NUCLEOTIDE SEQUENCE [LARGE SCALE GENOMIC DNA]</scope>
    <source>
        <strain evidence="2 3">441</strain>
    </source>
</reference>
<sequence>MSTLPRYDRCVPPQPQRHLPPIAAQNHQRAARGRNEFLHRWSHTVHHQCLGKDKTEQVHHHPCRSGGAGHSESSTFATESTVACLDHVGIDHDVIDFVDTTEYMNRTRIQATSPQL</sequence>
<dbReference type="Proteomes" id="UP000054018">
    <property type="component" value="Unassembled WGS sequence"/>
</dbReference>
<reference evidence="3" key="2">
    <citation type="submission" date="2015-01" db="EMBL/GenBank/DDBJ databases">
        <title>Evolutionary Origins and Diversification of the Mycorrhizal Mutualists.</title>
        <authorList>
            <consortium name="DOE Joint Genome Institute"/>
            <consortium name="Mycorrhizal Genomics Consortium"/>
            <person name="Kohler A."/>
            <person name="Kuo A."/>
            <person name="Nagy L.G."/>
            <person name="Floudas D."/>
            <person name="Copeland A."/>
            <person name="Barry K.W."/>
            <person name="Cichocki N."/>
            <person name="Veneault-Fourrey C."/>
            <person name="LaButti K."/>
            <person name="Lindquist E.A."/>
            <person name="Lipzen A."/>
            <person name="Lundell T."/>
            <person name="Morin E."/>
            <person name="Murat C."/>
            <person name="Riley R."/>
            <person name="Ohm R."/>
            <person name="Sun H."/>
            <person name="Tunlid A."/>
            <person name="Henrissat B."/>
            <person name="Grigoriev I.V."/>
            <person name="Hibbett D.S."/>
            <person name="Martin F."/>
        </authorList>
    </citation>
    <scope>NUCLEOTIDE SEQUENCE [LARGE SCALE GENOMIC DNA]</scope>
    <source>
        <strain evidence="3">441</strain>
    </source>
</reference>
<evidence type="ECO:0000256" key="1">
    <source>
        <dbReference type="SAM" id="MobiDB-lite"/>
    </source>
</evidence>
<evidence type="ECO:0000313" key="2">
    <source>
        <dbReference type="EMBL" id="KIK25310.1"/>
    </source>
</evidence>